<comment type="caution">
    <text evidence="2">The sequence shown here is derived from an EMBL/GenBank/DDBJ whole genome shotgun (WGS) entry which is preliminary data.</text>
</comment>
<reference evidence="2 3" key="1">
    <citation type="journal article" date="2014" name="Genome Announc.">
        <title>Genome Sequence of the Microsporidian Species Nematocida sp1 Strain ERTm6 (ATCC PRA-372).</title>
        <authorList>
            <person name="Bakowski M.A."/>
            <person name="Priest M."/>
            <person name="Young S."/>
            <person name="Cuomo C.A."/>
            <person name="Troemel E.R."/>
        </authorList>
    </citation>
    <scope>NUCLEOTIDE SEQUENCE [LARGE SCALE GENOMIC DNA]</scope>
    <source>
        <strain evidence="2 3">ERTm6</strain>
    </source>
</reference>
<gene>
    <name evidence="2" type="ORF">NESG_01881</name>
</gene>
<organism evidence="2 3">
    <name type="scientific">Nematocida ausubeli (strain ATCC PRA-371 / ERTm2)</name>
    <name type="common">Nematode killer fungus</name>
    <dbReference type="NCBI Taxonomy" id="1913371"/>
    <lineage>
        <taxon>Eukaryota</taxon>
        <taxon>Fungi</taxon>
        <taxon>Fungi incertae sedis</taxon>
        <taxon>Microsporidia</taxon>
        <taxon>Nematocida</taxon>
    </lineage>
</organism>
<dbReference type="HOGENOM" id="CLU_009683_4_0_1"/>
<keyword evidence="1" id="KW-0472">Membrane</keyword>
<dbReference type="EMBL" id="AKIJ01000004">
    <property type="protein sequence ID" value="KFG25893.1"/>
    <property type="molecule type" value="Genomic_DNA"/>
</dbReference>
<keyword evidence="1" id="KW-1133">Transmembrane helix</keyword>
<protein>
    <submittedName>
        <fullName evidence="2">Uncharacterized protein</fullName>
    </submittedName>
</protein>
<sequence length="927" mass="108150">MKSRYMNRVIEENSNNALRYLDSYKSELSRKKACNTGKCRKQEHSEEKGARNSFVGLLIKILFVLALLAVQQVCAILTRSDAEKVHQMVVNPGEIVKKVANIHGPLSPLMMYLCNKRNDIHKLRFYSSYIYPGYIVSSKGYGNTYRRNPDKDSARHKDLELGKMDHAKFFYILMHMFPSPDGELSIDPARYSINSFTKFLNSENIKKHAHTLLATLLLRTEGIEVPLKLNRSNKKVSAVTLRKVCIDDKEMAQEMGCIELNLYNLHYTKQNHTTNQLEYFDQAHILDDIICYITRTCADSQVNAYRKDIEGDLKKEFWDKYFISSPNWLIQSYIHHYLQTKEEAVRFNRTVYKMVSDHMIECKKDNPHSQKQTAERFFRRCFVPKYNIHKAAEYWEMLKELEDLTICPEKARLLPPDDFLRLFFKEEATIHIHNNAYLETNVFLTDVESTLLGMFCCFAYEPESDTYSLDHIPNAPQEAKDFFSQLSCSIKKPFNESSKVQEDLNKSELNSRNLNGKYLSKKMLSSIHMAWRKIVRNIKDEDVAIHYMALDNGSIIIKSDILNILTIILKLVGRYEEEKKKIEYLKVKVAIEHPFTHENRPKHLIRIIEQYASKLFSSLSRNCVPCANRQEWRGIQESDITGRHVFVEIIAHKLEKDSYLPELYGNMEIYYANRSQAHALVMHAMTPKISYLKTSMPAINLDKSTKREISIAKSKIENMKTDRFSKYILFDYAHHIEEHRLKSYRMLYACTDAYQSLKSTNVLSNQPLLQVLERVAANTDNLIGYVKDYVYTLIKDNCPLSHCICILHNMVLDHVEDNIELQLLLILCIGYNDKNIRIHFDNINIIKDMDPIKEDDISLCVITTLISCAMENNQPHGVANLIAIYAQIYWHNDRQCISKIMKMFYDDQRSKIIEHLQRYCSVVFGPI</sequence>
<dbReference type="AlphaFoldDB" id="A0A086J175"/>
<dbReference type="Proteomes" id="UP000054524">
    <property type="component" value="Unassembled WGS sequence"/>
</dbReference>
<evidence type="ECO:0000313" key="3">
    <source>
        <dbReference type="Proteomes" id="UP000054524"/>
    </source>
</evidence>
<name>A0A086J175_NEMA1</name>
<accession>A0A086J175</accession>
<evidence type="ECO:0000313" key="2">
    <source>
        <dbReference type="EMBL" id="KFG25893.1"/>
    </source>
</evidence>
<keyword evidence="3" id="KW-1185">Reference proteome</keyword>
<dbReference type="GeneID" id="77676854"/>
<dbReference type="RefSeq" id="XP_052904448.1">
    <property type="nucleotide sequence ID" value="XM_053049498.1"/>
</dbReference>
<evidence type="ECO:0000256" key="1">
    <source>
        <dbReference type="SAM" id="Phobius"/>
    </source>
</evidence>
<feature type="transmembrane region" description="Helical" evidence="1">
    <location>
        <begin position="50"/>
        <end position="70"/>
    </location>
</feature>
<keyword evidence="1" id="KW-0812">Transmembrane</keyword>
<proteinExistence type="predicted"/>